<keyword evidence="5" id="KW-0687">Ribonucleoprotein</keyword>
<accession>A0AAF3FNE3</accession>
<dbReference type="InterPro" id="IPR036838">
    <property type="entry name" value="Ribosomal_uS10_dom_sf"/>
</dbReference>
<dbReference type="Pfam" id="PF00338">
    <property type="entry name" value="Ribosomal_S10"/>
    <property type="match status" value="1"/>
</dbReference>
<evidence type="ECO:0000256" key="1">
    <source>
        <dbReference type="ARBA" id="ARBA00004173"/>
    </source>
</evidence>
<dbReference type="InterPro" id="IPR040055">
    <property type="entry name" value="Ribosomal_uS10m"/>
</dbReference>
<dbReference type="SUPFAM" id="SSF54999">
    <property type="entry name" value="Ribosomal protein S10"/>
    <property type="match status" value="1"/>
</dbReference>
<keyword evidence="3" id="KW-0689">Ribosomal protein</keyword>
<reference evidence="10" key="1">
    <citation type="submission" date="2024-02" db="UniProtKB">
        <authorList>
            <consortium name="WormBaseParasite"/>
        </authorList>
    </citation>
    <scope>IDENTIFICATION</scope>
</reference>
<evidence type="ECO:0000256" key="3">
    <source>
        <dbReference type="ARBA" id="ARBA00022980"/>
    </source>
</evidence>
<proteinExistence type="inferred from homology"/>
<dbReference type="InterPro" id="IPR027486">
    <property type="entry name" value="Ribosomal_uS10_dom"/>
</dbReference>
<dbReference type="Proteomes" id="UP000887575">
    <property type="component" value="Unassembled WGS sequence"/>
</dbReference>
<feature type="domain" description="Small ribosomal subunit protein uS10" evidence="8">
    <location>
        <begin position="37"/>
        <end position="134"/>
    </location>
</feature>
<evidence type="ECO:0000259" key="8">
    <source>
        <dbReference type="SMART" id="SM01403"/>
    </source>
</evidence>
<evidence type="ECO:0000256" key="7">
    <source>
        <dbReference type="ARBA" id="ARBA00035544"/>
    </source>
</evidence>
<sequence>MLRNGLGNLLQQSTRLLRGGPVQTTTPLPDKLFKSIELEMRGHDPAVLRSYTTFLKTVCGHLNIPQGRLQVLPYVRWIQYALRSKFVHKKYKLHYETRTHITKFEVKELTGSTASTFLEYIQRNIPEGVAMRVGYEELRPLPNTIVDHSKKETAAQ</sequence>
<dbReference type="SMART" id="SM01403">
    <property type="entry name" value="Ribosomal_S10"/>
    <property type="match status" value="1"/>
</dbReference>
<dbReference type="WBParaSite" id="MBELARI_LOCUS8556">
    <property type="protein sequence ID" value="MBELARI_LOCUS8556"/>
    <property type="gene ID" value="MBELARI_LOCUS8556"/>
</dbReference>
<protein>
    <recommendedName>
        <fullName evidence="6">Small ribosomal subunit protein uS10m</fullName>
    </recommendedName>
    <alternativeName>
        <fullName evidence="7">28S ribosomal protein S10, mitochondrial</fullName>
    </alternativeName>
</protein>
<comment type="similarity">
    <text evidence="2">Belongs to the universal ribosomal protein uS10 family.</text>
</comment>
<name>A0AAF3FNE3_9BILA</name>
<evidence type="ECO:0000256" key="2">
    <source>
        <dbReference type="ARBA" id="ARBA00007102"/>
    </source>
</evidence>
<dbReference type="PANTHER" id="PTHR13334">
    <property type="entry name" value="MITOCHONDRIAL 28S RIBOSOMAL PROTEIN S10"/>
    <property type="match status" value="1"/>
</dbReference>
<keyword evidence="9" id="KW-1185">Reference proteome</keyword>
<evidence type="ECO:0000256" key="4">
    <source>
        <dbReference type="ARBA" id="ARBA00023128"/>
    </source>
</evidence>
<dbReference type="PANTHER" id="PTHR13334:SF4">
    <property type="entry name" value="SMALL RIBOSOMAL SUBUNIT PROTEIN US10M"/>
    <property type="match status" value="1"/>
</dbReference>
<evidence type="ECO:0000256" key="5">
    <source>
        <dbReference type="ARBA" id="ARBA00023274"/>
    </source>
</evidence>
<comment type="subcellular location">
    <subcellularLocation>
        <location evidence="1">Mitochondrion</location>
    </subcellularLocation>
</comment>
<evidence type="ECO:0000313" key="9">
    <source>
        <dbReference type="Proteomes" id="UP000887575"/>
    </source>
</evidence>
<organism evidence="9 10">
    <name type="scientific">Mesorhabditis belari</name>
    <dbReference type="NCBI Taxonomy" id="2138241"/>
    <lineage>
        <taxon>Eukaryota</taxon>
        <taxon>Metazoa</taxon>
        <taxon>Ecdysozoa</taxon>
        <taxon>Nematoda</taxon>
        <taxon>Chromadorea</taxon>
        <taxon>Rhabditida</taxon>
        <taxon>Rhabditina</taxon>
        <taxon>Rhabditomorpha</taxon>
        <taxon>Rhabditoidea</taxon>
        <taxon>Rhabditidae</taxon>
        <taxon>Mesorhabditinae</taxon>
        <taxon>Mesorhabditis</taxon>
    </lineage>
</organism>
<keyword evidence="4" id="KW-0496">Mitochondrion</keyword>
<dbReference type="Gene3D" id="3.30.70.600">
    <property type="entry name" value="Ribosomal protein S10 domain"/>
    <property type="match status" value="1"/>
</dbReference>
<dbReference type="AlphaFoldDB" id="A0AAF3FNE3"/>
<evidence type="ECO:0000313" key="10">
    <source>
        <dbReference type="WBParaSite" id="MBELARI_LOCUS8556"/>
    </source>
</evidence>
<evidence type="ECO:0000256" key="6">
    <source>
        <dbReference type="ARBA" id="ARBA00035261"/>
    </source>
</evidence>
<dbReference type="GO" id="GO:0005763">
    <property type="term" value="C:mitochondrial small ribosomal subunit"/>
    <property type="evidence" value="ECO:0007669"/>
    <property type="project" value="InterPro"/>
</dbReference>